<evidence type="ECO:0000256" key="3">
    <source>
        <dbReference type="ARBA" id="ARBA00023066"/>
    </source>
</evidence>
<evidence type="ECO:0000256" key="4">
    <source>
        <dbReference type="ARBA" id="ARBA00023115"/>
    </source>
</evidence>
<dbReference type="Gene3D" id="3.60.90.10">
    <property type="entry name" value="S-adenosylmethionine decarboxylase"/>
    <property type="match status" value="1"/>
</dbReference>
<dbReference type="InterPro" id="IPR048283">
    <property type="entry name" value="AdoMetDC-like"/>
</dbReference>
<dbReference type="EMBL" id="CABITT030000005">
    <property type="protein sequence ID" value="VVB04053.1"/>
    <property type="molecule type" value="Genomic_DNA"/>
</dbReference>
<evidence type="ECO:0000313" key="5">
    <source>
        <dbReference type="EMBL" id="VVB04053.1"/>
    </source>
</evidence>
<protein>
    <recommendedName>
        <fullName evidence="7">S-adenosylmethionine decarboxylase proenzyme</fullName>
    </recommendedName>
</protein>
<dbReference type="Proteomes" id="UP000489600">
    <property type="component" value="Unassembled WGS sequence"/>
</dbReference>
<dbReference type="InterPro" id="IPR016067">
    <property type="entry name" value="S-AdoMet_deCO2ase_core"/>
</dbReference>
<dbReference type="GO" id="GO:0004014">
    <property type="term" value="F:adenosylmethionine decarboxylase activity"/>
    <property type="evidence" value="ECO:0007669"/>
    <property type="project" value="InterPro"/>
</dbReference>
<comment type="similarity">
    <text evidence="2">Belongs to the eukaryotic AdoMetDC family.</text>
</comment>
<dbReference type="PANTHER" id="PTHR11570:SF15">
    <property type="entry name" value="S-ADENOSYLMETHIONINE DECARBOXYLASE PROENZYME 3"/>
    <property type="match status" value="1"/>
</dbReference>
<organism evidence="5 6">
    <name type="scientific">Arabis nemorensis</name>
    <dbReference type="NCBI Taxonomy" id="586526"/>
    <lineage>
        <taxon>Eukaryota</taxon>
        <taxon>Viridiplantae</taxon>
        <taxon>Streptophyta</taxon>
        <taxon>Embryophyta</taxon>
        <taxon>Tracheophyta</taxon>
        <taxon>Spermatophyta</taxon>
        <taxon>Magnoliopsida</taxon>
        <taxon>eudicotyledons</taxon>
        <taxon>Gunneridae</taxon>
        <taxon>Pentapetalae</taxon>
        <taxon>rosids</taxon>
        <taxon>malvids</taxon>
        <taxon>Brassicales</taxon>
        <taxon>Brassicaceae</taxon>
        <taxon>Arabideae</taxon>
        <taxon>Arabis</taxon>
    </lineage>
</organism>
<evidence type="ECO:0000313" key="6">
    <source>
        <dbReference type="Proteomes" id="UP000489600"/>
    </source>
</evidence>
<dbReference type="GO" id="GO:0008295">
    <property type="term" value="P:spermidine biosynthetic process"/>
    <property type="evidence" value="ECO:0007669"/>
    <property type="project" value="UniProtKB-KW"/>
</dbReference>
<comment type="caution">
    <text evidence="5">The sequence shown here is derived from an EMBL/GenBank/DDBJ whole genome shotgun (WGS) entry which is preliminary data.</text>
</comment>
<comment type="pathway">
    <text evidence="1">Amine and polyamine biosynthesis; S-adenosylmethioninamine biosynthesis; S-adenosylmethioninamine from S-adenosyl-L-methionine: step 1/1.</text>
</comment>
<dbReference type="GO" id="GO:0006597">
    <property type="term" value="P:spermine biosynthetic process"/>
    <property type="evidence" value="ECO:0007669"/>
    <property type="project" value="TreeGrafter"/>
</dbReference>
<keyword evidence="6" id="KW-1185">Reference proteome</keyword>
<dbReference type="SUPFAM" id="SSF56276">
    <property type="entry name" value="S-adenosylmethionine decarboxylase"/>
    <property type="match status" value="1"/>
</dbReference>
<sequence length="153" mass="17026">MTISSGIRNIFPGSEICDFEFDPCGYSMNSIEEDAVSTIHVTPEDGFSYASFETVGYDLKALNFKELVNRVLICFGPEEFSVAVHADLGTGLLARDCVVDVKGYLSKERGLEELELGGSVLYQKFVKSVECSSPKLTLSRFSWKEEEVVKEEE</sequence>
<dbReference type="Pfam" id="PF01536">
    <property type="entry name" value="SAM_decarbox"/>
    <property type="match status" value="1"/>
</dbReference>
<dbReference type="AlphaFoldDB" id="A0A565BRP3"/>
<evidence type="ECO:0008006" key="7">
    <source>
        <dbReference type="Google" id="ProtNLM"/>
    </source>
</evidence>
<dbReference type="OrthoDB" id="1068353at2759"/>
<accession>A0A565BRP3</accession>
<evidence type="ECO:0000256" key="1">
    <source>
        <dbReference type="ARBA" id="ARBA00004911"/>
    </source>
</evidence>
<dbReference type="GO" id="GO:0005829">
    <property type="term" value="C:cytosol"/>
    <property type="evidence" value="ECO:0007669"/>
    <property type="project" value="TreeGrafter"/>
</dbReference>
<gene>
    <name evidence="5" type="ORF">ANE_LOCUS14497</name>
</gene>
<name>A0A565BRP3_9BRAS</name>
<proteinExistence type="inferred from homology"/>
<dbReference type="PANTHER" id="PTHR11570">
    <property type="entry name" value="S-ADENOSYLMETHIONINE DECARBOXYLASE"/>
    <property type="match status" value="1"/>
</dbReference>
<keyword evidence="3" id="KW-0745">Spermidine biosynthesis</keyword>
<evidence type="ECO:0000256" key="2">
    <source>
        <dbReference type="ARBA" id="ARBA00008466"/>
    </source>
</evidence>
<dbReference type="UniPathway" id="UPA00331">
    <property type="reaction ID" value="UER00451"/>
</dbReference>
<reference evidence="5" key="1">
    <citation type="submission" date="2019-07" db="EMBL/GenBank/DDBJ databases">
        <authorList>
            <person name="Dittberner H."/>
        </authorList>
    </citation>
    <scope>NUCLEOTIDE SEQUENCE [LARGE SCALE GENOMIC DNA]</scope>
</reference>
<keyword evidence="4" id="KW-0620">Polyamine biosynthesis</keyword>